<keyword evidence="1" id="KW-0812">Transmembrane</keyword>
<dbReference type="KEGG" id="fbr:FBFL15_0502"/>
<evidence type="ECO:0000313" key="3">
    <source>
        <dbReference type="Proteomes" id="UP000009186"/>
    </source>
</evidence>
<accession>G2Z5B1</accession>
<dbReference type="AlphaFoldDB" id="G2Z5B1"/>
<keyword evidence="1" id="KW-0472">Membrane</keyword>
<feature type="transmembrane region" description="Helical" evidence="1">
    <location>
        <begin position="31"/>
        <end position="50"/>
    </location>
</feature>
<protein>
    <submittedName>
        <fullName evidence="2">Uncharacterized protein</fullName>
    </submittedName>
</protein>
<dbReference type="EMBL" id="FQ859183">
    <property type="protein sequence ID" value="CCB68617.1"/>
    <property type="molecule type" value="Genomic_DNA"/>
</dbReference>
<dbReference type="HOGENOM" id="CLU_1683962_0_0_10"/>
<organism evidence="2 3">
    <name type="scientific">Flavobacterium branchiophilum (strain FL-15)</name>
    <dbReference type="NCBI Taxonomy" id="1034807"/>
    <lineage>
        <taxon>Bacteria</taxon>
        <taxon>Pseudomonadati</taxon>
        <taxon>Bacteroidota</taxon>
        <taxon>Flavobacteriia</taxon>
        <taxon>Flavobacteriales</taxon>
        <taxon>Flavobacteriaceae</taxon>
        <taxon>Flavobacterium</taxon>
    </lineage>
</organism>
<evidence type="ECO:0000313" key="2">
    <source>
        <dbReference type="EMBL" id="CCB68617.1"/>
    </source>
</evidence>
<evidence type="ECO:0000256" key="1">
    <source>
        <dbReference type="SAM" id="Phobius"/>
    </source>
</evidence>
<keyword evidence="1" id="KW-1133">Transmembrane helix</keyword>
<reference evidence="2 3" key="1">
    <citation type="journal article" date="2011" name="Appl. Environ. Microbiol.">
        <title>Complete genome sequence of the fish pathogen Flavobacterium branchiophilum.</title>
        <authorList>
            <consortium name="1:IP"/>
            <consortium name="Microbial Evolutionary Genomics,F-75015 Paris"/>
            <consortium name="France 2:CNRS"/>
            <consortium name="URA2171"/>
            <consortium name="F-75015 Paris,France 3:Unite de Virologie et Immunologie Mol."/>
            <consortium name="INRA,78352 Jouy en Josas Cedex"/>
            <consortium name="France. 4:Unite de Mathemathique"/>
            <consortium name="Informatique et Genome,INRA"/>
            <consortium name="78352 Jouy en Josas Cedex"/>
            <consortium name="France. 5:CEA/Genoscope"/>
            <consortium name="Evry"/>
            <consortium name="France"/>
            <person name="Touchon M."/>
            <person name="Barbier P."/>
            <person name="Bernardet J.F."/>
            <person name="Loux V."/>
            <person name="Vacherie B."/>
            <person name="Barbe V."/>
            <person name="Rocha E.P."/>
            <person name="Duchaud E."/>
        </authorList>
    </citation>
    <scope>NUCLEOTIDE SEQUENCE [LARGE SCALE GENOMIC DNA]</scope>
    <source>
        <strain evidence="2 3">FL-15</strain>
    </source>
</reference>
<keyword evidence="3" id="KW-1185">Reference proteome</keyword>
<dbReference type="Proteomes" id="UP000009186">
    <property type="component" value="Chromosome"/>
</dbReference>
<gene>
    <name evidence="2" type="ordered locus">FBFL15_0502</name>
</gene>
<proteinExistence type="predicted"/>
<sequence>MLYQLYEQYCYRKGRVYYVLYPTKNDCYSKITLLILGSILLVSSIVIVVTKNSHQYAIISFVFGLLLFLNGLFDLPKGKLIICDSTLIISGINEKINLQNLKEINIFKDRILLSDDNDSVKRVDNVALDFVSSKVMEKYILENTQNFDLKVINNLL</sequence>
<name>G2Z5B1_FLABF</name>
<feature type="transmembrane region" description="Helical" evidence="1">
    <location>
        <begin position="56"/>
        <end position="73"/>
    </location>
</feature>